<evidence type="ECO:0000313" key="2">
    <source>
        <dbReference type="EMBL" id="AHM55866.1"/>
    </source>
</evidence>
<reference evidence="2 3" key="1">
    <citation type="journal article" date="2014" name="Genome Announc.">
        <title>Complete Genome Sequence of Amino Acid-Utilizing Eubacterium acidaminophilum al-2 (DSM 3953).</title>
        <authorList>
            <person name="Poehlein A."/>
            <person name="Andreesen J.R."/>
            <person name="Daniel R."/>
        </authorList>
    </citation>
    <scope>NUCLEOTIDE SEQUENCE [LARGE SCALE GENOMIC DNA]</scope>
    <source>
        <strain evidence="2 3">DSM 3953</strain>
    </source>
</reference>
<protein>
    <submittedName>
        <fullName evidence="2">Uncharacterized protein</fullName>
    </submittedName>
</protein>
<evidence type="ECO:0000313" key="3">
    <source>
        <dbReference type="Proteomes" id="UP000019591"/>
    </source>
</evidence>
<proteinExistence type="predicted"/>
<dbReference type="eggNOG" id="ENOG5033Q60">
    <property type="taxonomic scope" value="Bacteria"/>
</dbReference>
<accession>W8U4H9</accession>
<dbReference type="Proteomes" id="UP000019591">
    <property type="component" value="Chromosome"/>
</dbReference>
<keyword evidence="3" id="KW-1185">Reference proteome</keyword>
<dbReference type="RefSeq" id="WP_025434908.1">
    <property type="nucleotide sequence ID" value="NZ_CP007452.1"/>
</dbReference>
<gene>
    <name evidence="2" type="ORF">EAL2_c05640</name>
</gene>
<organism evidence="2 3">
    <name type="scientific">Peptoclostridium acidaminophilum DSM 3953</name>
    <dbReference type="NCBI Taxonomy" id="1286171"/>
    <lineage>
        <taxon>Bacteria</taxon>
        <taxon>Bacillati</taxon>
        <taxon>Bacillota</taxon>
        <taxon>Clostridia</taxon>
        <taxon>Peptostreptococcales</taxon>
        <taxon>Peptoclostridiaceae</taxon>
        <taxon>Peptoclostridium</taxon>
    </lineage>
</organism>
<dbReference type="EMBL" id="CP007452">
    <property type="protein sequence ID" value="AHM55866.1"/>
    <property type="molecule type" value="Genomic_DNA"/>
</dbReference>
<evidence type="ECO:0000256" key="1">
    <source>
        <dbReference type="SAM" id="MobiDB-lite"/>
    </source>
</evidence>
<dbReference type="OrthoDB" id="2081291at2"/>
<name>W8U4H9_PEPAC</name>
<dbReference type="HOGENOM" id="CLU_1018393_0_0_9"/>
<dbReference type="AlphaFoldDB" id="W8U4H9"/>
<sequence>MNFVEFVTITRPILGGKGGVHIYVRTLFDAILTENGKEILDGYSKESYKAYAGGKTSIRDISKAMVQYVDPVEFSSFIFNTEESAQRALCEQFTEFLPNINVNNVGDEIAELFANIIRTAAQTKRKKPASKKDTGTGSIELPDEQHSDESPYSSEDNGLLQEFTSDYDEIMFTMIGENYSTALIDMSLPNKVLALYKTKWSTKADTFNNPTLKSYVFSLLGELNQLSNCLLTDGAEPFFIKQTRTRIRNLYVKLHPDLFSGAFPYDAFIDDWDDGEFY</sequence>
<dbReference type="PATRIC" id="fig|1286171.3.peg.506"/>
<feature type="region of interest" description="Disordered" evidence="1">
    <location>
        <begin position="124"/>
        <end position="155"/>
    </location>
</feature>
<dbReference type="KEGG" id="eac:EAL2_c05640"/>